<organism evidence="6 7">
    <name type="scientific">Ilumatobacter fluminis</name>
    <dbReference type="NCBI Taxonomy" id="467091"/>
    <lineage>
        <taxon>Bacteria</taxon>
        <taxon>Bacillati</taxon>
        <taxon>Actinomycetota</taxon>
        <taxon>Acidimicrobiia</taxon>
        <taxon>Acidimicrobiales</taxon>
        <taxon>Ilumatobacteraceae</taxon>
        <taxon>Ilumatobacter</taxon>
    </lineage>
</organism>
<dbReference type="InterPro" id="IPR013783">
    <property type="entry name" value="Ig-like_fold"/>
</dbReference>
<feature type="region of interest" description="Disordered" evidence="1">
    <location>
        <begin position="502"/>
        <end position="524"/>
    </location>
</feature>
<sequence>MGSRFTRLGVAAATLATAAIAITATPAAALTPPTFSKQFAPDIIGPGSVSTLTFTIDNTGDPDPVTSLAFTDVLPAGVTIASPAMVTPGCDATVSAPAGGSTIAVSDGRLGGGSACTISVDVTSSTPGLAMNVSSDLTSTAGNSGPASDDLTIDIDRPGFSKSFTPSSVTLGQRSTLTFVIDNSLNASSVPNLDFGDDLPIGMEVADPPSVSSTCGTPTIPPVVTASPGGTSIVLDADGTLAFPAVAAEAVCTVTVDVATTGVGSLDNQSDDLQAEFVSAGHANASLEVTRSDLHIEKEFTNDPVAPGGQVELEFRIRNFDRAQPAGSISFTDDLDATLTGLTFDSVVSDDCNATINGTGSGLITVSDVSLAAGAGCTIRTSLTVPAAAPGSYENVTSAVAGSVGRNPVTGDSAADLLFVEAAPVEFTKEFVDDPVGPGDQVTLRFTISNRDSSPVTAISFTDDVGGSPPPEDRAGTLPGMAANGLVDAGGLEPDPLVDPCGPGSELTIPDPNESLPSPPFPDLPPDPTFLQFTGGSLAAAGQPGDSCTFDVVLDVPADAPGGQYLNTTSPLDADPSGAPPATDTLEVVDTPRLTKEFVGGAVAPGGSVTLRFELSMQEEAPNATAISFTDDLSAVVAGLTATSVDANSCVGSTVDISTPTLIDVSGASLGAGSTCTIDVVLAVDAGVAPGSYPNTTSTVAATVDGIATASSPATDDLTVTALTFTKEFVGDPVIAGDTVTLRFDIANSSPSDAATGISFTDDLAAVLPGTPDLTATLPPTTNTCGGTMAGPTFLTYSGGSVAAASSCTIDVEILVPAGTADDTYRNTTSSLTADQGGAVVVQPATDDLAVRSELLQMAKEFTDDPVNPGDTVTLEFGLTNLDATRPISAVGFTDNLTATVAGLSFDGIVSNDCGGTVGGAGTGLISVSGAALAAGASCTIVVSLSVPGGAAAGSYTNTTSEVTGTIDGLAVFGTAAGDDLVVTDVDITLTKSFDGPTIPGGTATLTFTLTNDGADEIGDLSFTDDLDAVVSGLVATDTPIAGVCGGRSNISGTSVLTFSGGPLAGSGGTCSFSVEVAVPSTTMPGTYPNTTSALFQLGLPVSEPATADLVVEPAADISVTKTDGATTVVPGETTTYTIVVTNAGPSTDPAVTVTDTFPATLTCASTSVATGGATGNTTSGTGDIDDTLSMPPDSTVTYTATCDIDPAATGTLTNTATATASVTDPDTTNDTATDDTTLTPTADVSVTKTDGATTVVPGETTTYTIVVTNAGPSTDPAVTVTDTFPATLTCASTSVATGGATGNTTSGTGDIDDTLSMPPDSTVTYTATCNIDPAATGTLTNTATATASVTDPDTTNDTATDDTTLTPTADVSVTKTDGATTVVPGETTTYTIVVTNAGPSTDPAVTVTDTFPATLTCASTSVATGGATGNTTSGTGDIDDTLSMPAGSTVTYTATCDIDPAATGTLTNTTTATASITDPDTTNDTATDDTTLTPTADITVTKTGGPATVVAGGSITYTITVSNAGPSTDPAVTVTDDFAAGLACSWTMSTIGGASGSTSGTGDIGETISLPPGSTATYAATCATDPALSTTVTNTATASGSVTDPTPGNGSASAAGTMVTPPGLPATGGDPAGTLLPATLAILLGAVLLATRRFRRT</sequence>
<dbReference type="GO" id="GO:0005975">
    <property type="term" value="P:carbohydrate metabolic process"/>
    <property type="evidence" value="ECO:0007669"/>
    <property type="project" value="UniProtKB-ARBA"/>
</dbReference>
<dbReference type="Pfam" id="PF25564">
    <property type="entry name" value="DUF7933"/>
    <property type="match status" value="7"/>
</dbReference>
<feature type="domain" description="DUF7933" evidence="5">
    <location>
        <begin position="858"/>
        <end position="983"/>
    </location>
</feature>
<keyword evidence="7" id="KW-1185">Reference proteome</keyword>
<feature type="domain" description="DUF7933" evidence="5">
    <location>
        <begin position="592"/>
        <end position="720"/>
    </location>
</feature>
<dbReference type="OrthoDB" id="9813435at2"/>
<feature type="chain" id="PRO_5020894707" evidence="3">
    <location>
        <begin position="30"/>
        <end position="1658"/>
    </location>
</feature>
<gene>
    <name evidence="6" type="ORF">BDK89_0649</name>
</gene>
<feature type="region of interest" description="Disordered" evidence="1">
    <location>
        <begin position="1473"/>
        <end position="1492"/>
    </location>
</feature>
<dbReference type="Proteomes" id="UP000294558">
    <property type="component" value="Unassembled WGS sequence"/>
</dbReference>
<proteinExistence type="predicted"/>
<feature type="domain" description="DUF7933" evidence="5">
    <location>
        <begin position="724"/>
        <end position="851"/>
    </location>
</feature>
<evidence type="ECO:0000256" key="1">
    <source>
        <dbReference type="SAM" id="MobiDB-lite"/>
    </source>
</evidence>
<evidence type="ECO:0000256" key="2">
    <source>
        <dbReference type="SAM" id="Phobius"/>
    </source>
</evidence>
<feature type="domain" description="DUF7933" evidence="5">
    <location>
        <begin position="989"/>
        <end position="1112"/>
    </location>
</feature>
<evidence type="ECO:0000313" key="7">
    <source>
        <dbReference type="Proteomes" id="UP000294558"/>
    </source>
</evidence>
<feature type="domain" description="DUF7933" evidence="5">
    <location>
        <begin position="296"/>
        <end position="418"/>
    </location>
</feature>
<reference evidence="6 7" key="1">
    <citation type="submission" date="2019-03" db="EMBL/GenBank/DDBJ databases">
        <title>Sequencing the genomes of 1000 actinobacteria strains.</title>
        <authorList>
            <person name="Klenk H.-P."/>
        </authorList>
    </citation>
    <scope>NUCLEOTIDE SEQUENCE [LARGE SCALE GENOMIC DNA]</scope>
    <source>
        <strain evidence="6 7">DSM 18936</strain>
    </source>
</reference>
<dbReference type="Gene3D" id="2.60.40.10">
    <property type="entry name" value="Immunoglobulins"/>
    <property type="match status" value="1"/>
</dbReference>
<feature type="region of interest" description="Disordered" evidence="1">
    <location>
        <begin position="1597"/>
        <end position="1631"/>
    </location>
</feature>
<comment type="caution">
    <text evidence="6">The sequence shown here is derived from an EMBL/GenBank/DDBJ whole genome shotgun (WGS) entry which is preliminary data.</text>
</comment>
<dbReference type="InterPro" id="IPR051172">
    <property type="entry name" value="Chlamydia_OmcB"/>
</dbReference>
<evidence type="ECO:0000259" key="5">
    <source>
        <dbReference type="Pfam" id="PF25564"/>
    </source>
</evidence>
<evidence type="ECO:0000259" key="4">
    <source>
        <dbReference type="Pfam" id="PF01345"/>
    </source>
</evidence>
<evidence type="ECO:0000313" key="6">
    <source>
        <dbReference type="EMBL" id="TDT15089.1"/>
    </source>
</evidence>
<protein>
    <submittedName>
        <fullName evidence="6">Putative repeat protein (TIGR01451 family)</fullName>
    </submittedName>
</protein>
<feature type="transmembrane region" description="Helical" evidence="2">
    <location>
        <begin position="1633"/>
        <end position="1652"/>
    </location>
</feature>
<dbReference type="InterPro" id="IPR001434">
    <property type="entry name" value="OmcB-like_DUF11"/>
</dbReference>
<accession>A0A4R7HX99</accession>
<feature type="domain" description="DUF11" evidence="4">
    <location>
        <begin position="1244"/>
        <end position="1361"/>
    </location>
</feature>
<feature type="region of interest" description="Disordered" evidence="1">
    <location>
        <begin position="1221"/>
        <end position="1240"/>
    </location>
</feature>
<feature type="domain" description="DUF11" evidence="4">
    <location>
        <begin position="1498"/>
        <end position="1615"/>
    </location>
</feature>
<feature type="domain" description="DUF11" evidence="4">
    <location>
        <begin position="1117"/>
        <end position="1234"/>
    </location>
</feature>
<feature type="signal peptide" evidence="3">
    <location>
        <begin position="1"/>
        <end position="29"/>
    </location>
</feature>
<dbReference type="NCBIfam" id="TIGR01451">
    <property type="entry name" value="B_ant_repeat"/>
    <property type="match status" value="4"/>
</dbReference>
<dbReference type="PANTHER" id="PTHR34819:SF3">
    <property type="entry name" value="CELL SURFACE PROTEIN"/>
    <property type="match status" value="1"/>
</dbReference>
<feature type="domain" description="DUF7933" evidence="5">
    <location>
        <begin position="158"/>
        <end position="289"/>
    </location>
</feature>
<evidence type="ECO:0000256" key="3">
    <source>
        <dbReference type="SAM" id="SignalP"/>
    </source>
</evidence>
<dbReference type="InterPro" id="IPR057693">
    <property type="entry name" value="DUF7933"/>
</dbReference>
<feature type="compositionally biased region" description="Polar residues" evidence="1">
    <location>
        <begin position="1597"/>
        <end position="1615"/>
    </location>
</feature>
<feature type="domain" description="DUF11" evidence="4">
    <location>
        <begin position="1371"/>
        <end position="1488"/>
    </location>
</feature>
<keyword evidence="2" id="KW-0472">Membrane</keyword>
<dbReference type="EMBL" id="SOAU01000001">
    <property type="protein sequence ID" value="TDT15089.1"/>
    <property type="molecule type" value="Genomic_DNA"/>
</dbReference>
<dbReference type="InterPro" id="IPR047589">
    <property type="entry name" value="DUF11_rpt"/>
</dbReference>
<name>A0A4R7HX99_9ACTN</name>
<keyword evidence="3" id="KW-0732">Signal</keyword>
<dbReference type="PANTHER" id="PTHR34819">
    <property type="entry name" value="LARGE CYSTEINE-RICH PERIPLASMIC PROTEIN OMCB"/>
    <property type="match status" value="1"/>
</dbReference>
<keyword evidence="2" id="KW-0812">Transmembrane</keyword>
<dbReference type="Pfam" id="PF01345">
    <property type="entry name" value="DUF11"/>
    <property type="match status" value="4"/>
</dbReference>
<feature type="region of interest" description="Disordered" evidence="1">
    <location>
        <begin position="457"/>
        <end position="476"/>
    </location>
</feature>
<keyword evidence="2" id="KW-1133">Transmembrane helix</keyword>
<feature type="domain" description="DUF7933" evidence="5">
    <location>
        <begin position="33"/>
        <end position="153"/>
    </location>
</feature>